<feature type="region of interest" description="Disordered" evidence="1">
    <location>
        <begin position="379"/>
        <end position="406"/>
    </location>
</feature>
<evidence type="ECO:0000313" key="3">
    <source>
        <dbReference type="EMBL" id="QHU02288.1"/>
    </source>
</evidence>
<dbReference type="AlphaFoldDB" id="A0A6C0JEU8"/>
<reference evidence="3" key="1">
    <citation type="journal article" date="2020" name="Nature">
        <title>Giant virus diversity and host interactions through global metagenomics.</title>
        <authorList>
            <person name="Schulz F."/>
            <person name="Roux S."/>
            <person name="Paez-Espino D."/>
            <person name="Jungbluth S."/>
            <person name="Walsh D.A."/>
            <person name="Denef V.J."/>
            <person name="McMahon K.D."/>
            <person name="Konstantinidis K.T."/>
            <person name="Eloe-Fadrosh E.A."/>
            <person name="Kyrpides N.C."/>
            <person name="Woyke T."/>
        </authorList>
    </citation>
    <scope>NUCLEOTIDE SEQUENCE</scope>
    <source>
        <strain evidence="3">GVMAG-M-3300025880-75</strain>
    </source>
</reference>
<accession>A0A6C0JEU8</accession>
<feature type="transmembrane region" description="Helical" evidence="2">
    <location>
        <begin position="147"/>
        <end position="169"/>
    </location>
</feature>
<dbReference type="EMBL" id="MN740355">
    <property type="protein sequence ID" value="QHU02288.1"/>
    <property type="molecule type" value="Genomic_DNA"/>
</dbReference>
<name>A0A6C0JEU8_9ZZZZ</name>
<evidence type="ECO:0008006" key="4">
    <source>
        <dbReference type="Google" id="ProtNLM"/>
    </source>
</evidence>
<sequence>MDVSENNLNIKIIEKSLNLLDISNISNIIKKKIKISPSPSSIQLDTLDPLNMSDDESEIGENYRMTGTYKKISYTNVRDSVNNLYYDEREYYSSSMDILASYVRGQKLIYMESKEYRNQQLNWLMLPAMALSSLATVSSTSVGQVNWGAITISIINACISFLLAIVSYMKLDAQSEAHKISAHQYDKLQSVCEFSSGYYLMFASKRINCKTEETVDEIDLKEKIKNIETKIKEIKETNQFIVPRKIRYTYTHIYNINVFSIIKKIENCRKDYLTRMRDITNKIGYLKQDNTMLKSEKERKIKKAYKKKKSILTTILLLKSAFSIIDQIFQQEILLAEDKKKSKFSSCCYTTPKSLQETNHFISFIMDPFQLWKPDMEITSEDEEEDETCQKKPNPWFKNKSVSDMV</sequence>
<organism evidence="3">
    <name type="scientific">viral metagenome</name>
    <dbReference type="NCBI Taxonomy" id="1070528"/>
    <lineage>
        <taxon>unclassified sequences</taxon>
        <taxon>metagenomes</taxon>
        <taxon>organismal metagenomes</taxon>
    </lineage>
</organism>
<protein>
    <recommendedName>
        <fullName evidence="4">SMODS and SLOG-associating 2TM effector domain-containing protein</fullName>
    </recommendedName>
</protein>
<keyword evidence="2" id="KW-0812">Transmembrane</keyword>
<proteinExistence type="predicted"/>
<feature type="transmembrane region" description="Helical" evidence="2">
    <location>
        <begin position="121"/>
        <end position="141"/>
    </location>
</feature>
<keyword evidence="2" id="KW-1133">Transmembrane helix</keyword>
<keyword evidence="2" id="KW-0472">Membrane</keyword>
<evidence type="ECO:0000256" key="1">
    <source>
        <dbReference type="SAM" id="MobiDB-lite"/>
    </source>
</evidence>
<evidence type="ECO:0000256" key="2">
    <source>
        <dbReference type="SAM" id="Phobius"/>
    </source>
</evidence>